<organism evidence="3">
    <name type="scientific">bioreactor metagenome</name>
    <dbReference type="NCBI Taxonomy" id="1076179"/>
    <lineage>
        <taxon>unclassified sequences</taxon>
        <taxon>metagenomes</taxon>
        <taxon>ecological metagenomes</taxon>
    </lineage>
</organism>
<dbReference type="GO" id="GO:0009636">
    <property type="term" value="P:response to toxic substance"/>
    <property type="evidence" value="ECO:0007669"/>
    <property type="project" value="TreeGrafter"/>
</dbReference>
<comment type="caution">
    <text evidence="3">The sequence shown here is derived from an EMBL/GenBank/DDBJ whole genome shotgun (WGS) entry which is preliminary data.</text>
</comment>
<evidence type="ECO:0000256" key="1">
    <source>
        <dbReference type="SAM" id="Phobius"/>
    </source>
</evidence>
<dbReference type="Pfam" id="PF07853">
    <property type="entry name" value="DUF1648"/>
    <property type="match status" value="1"/>
</dbReference>
<dbReference type="PANTHER" id="PTHR37810">
    <property type="entry name" value="IMMUNITY PROTEIN SDPI"/>
    <property type="match status" value="1"/>
</dbReference>
<gene>
    <name evidence="3" type="ORF">SDC9_94155</name>
</gene>
<feature type="transmembrane region" description="Helical" evidence="1">
    <location>
        <begin position="7"/>
        <end position="29"/>
    </location>
</feature>
<dbReference type="EMBL" id="VSSQ01011679">
    <property type="protein sequence ID" value="MPM47445.1"/>
    <property type="molecule type" value="Genomic_DNA"/>
</dbReference>
<sequence length="202" mass="22012">MKNKSSLILTSIVCVIPLFVGLILLSRLPAQIPVQWGSNGEVSTYAPKWFAIAGLPAFFLFMNLFLYTKAEKSDLSSQYPESMKLFLKWSMPMLAVVCTAVSYASALGNSMIMAGTASFIGTVIVIFGSYFYRLNNSDAVRLIFSVSDENAAKIFSLCGNIFMVVGIIAIFLSGVGQNILSFEFSAAAFIITIVYSRISGKK</sequence>
<feature type="transmembrane region" description="Helical" evidence="1">
    <location>
        <begin position="154"/>
        <end position="173"/>
    </location>
</feature>
<reference evidence="3" key="1">
    <citation type="submission" date="2019-08" db="EMBL/GenBank/DDBJ databases">
        <authorList>
            <person name="Kucharzyk K."/>
            <person name="Murdoch R.W."/>
            <person name="Higgins S."/>
            <person name="Loffler F."/>
        </authorList>
    </citation>
    <scope>NUCLEOTIDE SEQUENCE</scope>
</reference>
<feature type="domain" description="DUF1648" evidence="2">
    <location>
        <begin position="12"/>
        <end position="59"/>
    </location>
</feature>
<name>A0A645A2N2_9ZZZZ</name>
<dbReference type="AlphaFoldDB" id="A0A645A2N2"/>
<feature type="transmembrane region" description="Helical" evidence="1">
    <location>
        <begin position="179"/>
        <end position="198"/>
    </location>
</feature>
<evidence type="ECO:0000259" key="2">
    <source>
        <dbReference type="Pfam" id="PF07853"/>
    </source>
</evidence>
<keyword evidence="1" id="KW-0812">Transmembrane</keyword>
<keyword evidence="1" id="KW-0472">Membrane</keyword>
<dbReference type="InterPro" id="IPR012867">
    <property type="entry name" value="DUF1648"/>
</dbReference>
<evidence type="ECO:0000313" key="3">
    <source>
        <dbReference type="EMBL" id="MPM47445.1"/>
    </source>
</evidence>
<proteinExistence type="predicted"/>
<feature type="transmembrane region" description="Helical" evidence="1">
    <location>
        <begin position="49"/>
        <end position="68"/>
    </location>
</feature>
<keyword evidence="1" id="KW-1133">Transmembrane helix</keyword>
<protein>
    <recommendedName>
        <fullName evidence="2">DUF1648 domain-containing protein</fullName>
    </recommendedName>
</protein>
<feature type="transmembrane region" description="Helical" evidence="1">
    <location>
        <begin position="112"/>
        <end position="133"/>
    </location>
</feature>
<accession>A0A645A2N2</accession>
<feature type="transmembrane region" description="Helical" evidence="1">
    <location>
        <begin position="89"/>
        <end position="106"/>
    </location>
</feature>
<dbReference type="PANTHER" id="PTHR37810:SF5">
    <property type="entry name" value="IMMUNITY PROTEIN SDPI"/>
    <property type="match status" value="1"/>
</dbReference>